<feature type="transmembrane region" description="Helical" evidence="1">
    <location>
        <begin position="54"/>
        <end position="73"/>
    </location>
</feature>
<keyword evidence="3" id="KW-1185">Reference proteome</keyword>
<feature type="transmembrane region" description="Helical" evidence="1">
    <location>
        <begin position="145"/>
        <end position="164"/>
    </location>
</feature>
<sequence>MPTQTQDPTLTACPECDLLVRDQSDGAKPPYSSLCPRCGALLYRRDRHGLEHTLALAWAALVVLIIANAFPVVGMKIQGQRIDTTIIGAALQLWRDDMPEVSLLVLATTTVMPLLEILGVIWLMQPLLLGRRPPGFAPVFRAMQAAHPWAMVEVFILGILVALVKLSHLADVLPGPAMLGFGVLMLLLTTMTSLMEPRDIWQAWEEARP</sequence>
<evidence type="ECO:0000313" key="3">
    <source>
        <dbReference type="Proteomes" id="UP000683428"/>
    </source>
</evidence>
<keyword evidence="1" id="KW-0472">Membrane</keyword>
<gene>
    <name evidence="2" type="ORF">Azoinq_01700</name>
</gene>
<dbReference type="AlphaFoldDB" id="A0A975SN16"/>
<keyword evidence="1" id="KW-0812">Transmembrane</keyword>
<dbReference type="Pfam" id="PF04403">
    <property type="entry name" value="PqiA"/>
    <property type="match status" value="1"/>
</dbReference>
<dbReference type="EMBL" id="CP064782">
    <property type="protein sequence ID" value="QWT49356.1"/>
    <property type="molecule type" value="Genomic_DNA"/>
</dbReference>
<evidence type="ECO:0000256" key="1">
    <source>
        <dbReference type="SAM" id="Phobius"/>
    </source>
</evidence>
<dbReference type="InterPro" id="IPR007498">
    <property type="entry name" value="PqiA-like"/>
</dbReference>
<dbReference type="KEGG" id="aiq:Azoinq_01700"/>
<evidence type="ECO:0000313" key="2">
    <source>
        <dbReference type="EMBL" id="QWT49356.1"/>
    </source>
</evidence>
<protein>
    <submittedName>
        <fullName evidence="2">Paraquat-inducible protein A</fullName>
    </submittedName>
</protein>
<feature type="transmembrane region" description="Helical" evidence="1">
    <location>
        <begin position="101"/>
        <end position="124"/>
    </location>
</feature>
<feature type="transmembrane region" description="Helical" evidence="1">
    <location>
        <begin position="176"/>
        <end position="195"/>
    </location>
</feature>
<dbReference type="Proteomes" id="UP000683428">
    <property type="component" value="Chromosome"/>
</dbReference>
<reference evidence="2" key="1">
    <citation type="submission" date="2020-11" db="EMBL/GenBank/DDBJ databases">
        <title>Azospira inquinata sp. nov.</title>
        <authorList>
            <person name="Moe W.M."/>
            <person name="Mikes M.C."/>
        </authorList>
    </citation>
    <scope>NUCLEOTIDE SEQUENCE</scope>
    <source>
        <strain evidence="2">Azo-3</strain>
    </source>
</reference>
<organism evidence="2 3">
    <name type="scientific">Azospira inquinata</name>
    <dbReference type="NCBI Taxonomy" id="2785627"/>
    <lineage>
        <taxon>Bacteria</taxon>
        <taxon>Pseudomonadati</taxon>
        <taxon>Pseudomonadota</taxon>
        <taxon>Betaproteobacteria</taxon>
        <taxon>Rhodocyclales</taxon>
        <taxon>Rhodocyclaceae</taxon>
        <taxon>Azospira</taxon>
    </lineage>
</organism>
<dbReference type="RefSeq" id="WP_216127342.1">
    <property type="nucleotide sequence ID" value="NZ_CP064782.1"/>
</dbReference>
<accession>A0A975SN16</accession>
<proteinExistence type="predicted"/>
<name>A0A975SN16_9RHOO</name>
<keyword evidence="1" id="KW-1133">Transmembrane helix</keyword>